<dbReference type="SUPFAM" id="SSF53098">
    <property type="entry name" value="Ribonuclease H-like"/>
    <property type="match status" value="1"/>
</dbReference>
<dbReference type="GO" id="GO:0034587">
    <property type="term" value="P:piRNA processing"/>
    <property type="evidence" value="ECO:0007669"/>
    <property type="project" value="UniProtKB-ARBA"/>
</dbReference>
<keyword evidence="5" id="KW-1185">Reference proteome</keyword>
<dbReference type="AlphaFoldDB" id="A0A9Q0MZ91"/>
<comment type="caution">
    <text evidence="4">The sequence shown here is derived from an EMBL/GenBank/DDBJ whole genome shotgun (WGS) entry which is preliminary data.</text>
</comment>
<dbReference type="InterPro" id="IPR003165">
    <property type="entry name" value="Piwi"/>
</dbReference>
<dbReference type="SUPFAM" id="SSF101690">
    <property type="entry name" value="PAZ domain"/>
    <property type="match status" value="1"/>
</dbReference>
<feature type="compositionally biased region" description="Low complexity" evidence="1">
    <location>
        <begin position="63"/>
        <end position="73"/>
    </location>
</feature>
<gene>
    <name evidence="4" type="primary">AGO2_2</name>
    <name evidence="4" type="ORF">Bhyg_05646</name>
</gene>
<dbReference type="Pfam" id="PF02171">
    <property type="entry name" value="Piwi"/>
    <property type="match status" value="1"/>
</dbReference>
<dbReference type="InterPro" id="IPR036085">
    <property type="entry name" value="PAZ_dom_sf"/>
</dbReference>
<accession>A0A9Q0MZ91</accession>
<organism evidence="4 5">
    <name type="scientific">Pseudolycoriella hygida</name>
    <dbReference type="NCBI Taxonomy" id="35572"/>
    <lineage>
        <taxon>Eukaryota</taxon>
        <taxon>Metazoa</taxon>
        <taxon>Ecdysozoa</taxon>
        <taxon>Arthropoda</taxon>
        <taxon>Hexapoda</taxon>
        <taxon>Insecta</taxon>
        <taxon>Pterygota</taxon>
        <taxon>Neoptera</taxon>
        <taxon>Endopterygota</taxon>
        <taxon>Diptera</taxon>
        <taxon>Nematocera</taxon>
        <taxon>Sciaroidea</taxon>
        <taxon>Sciaridae</taxon>
        <taxon>Pseudolycoriella</taxon>
    </lineage>
</organism>
<dbReference type="Gene3D" id="3.40.50.2300">
    <property type="match status" value="1"/>
</dbReference>
<dbReference type="Pfam" id="PF16488">
    <property type="entry name" value="ArgoL2"/>
    <property type="match status" value="1"/>
</dbReference>
<dbReference type="InterPro" id="IPR045246">
    <property type="entry name" value="Piwi_ago-like"/>
</dbReference>
<dbReference type="InterPro" id="IPR003100">
    <property type="entry name" value="PAZ_dom"/>
</dbReference>
<dbReference type="CDD" id="cd04657">
    <property type="entry name" value="Piwi_ago-like"/>
    <property type="match status" value="1"/>
</dbReference>
<dbReference type="Gene3D" id="3.30.420.10">
    <property type="entry name" value="Ribonuclease H-like superfamily/Ribonuclease H"/>
    <property type="match status" value="1"/>
</dbReference>
<dbReference type="Pfam" id="PF16486">
    <property type="entry name" value="ArgoN"/>
    <property type="match status" value="1"/>
</dbReference>
<dbReference type="GO" id="GO:0003723">
    <property type="term" value="F:RNA binding"/>
    <property type="evidence" value="ECO:0007669"/>
    <property type="project" value="InterPro"/>
</dbReference>
<evidence type="ECO:0000259" key="3">
    <source>
        <dbReference type="PROSITE" id="PS50822"/>
    </source>
</evidence>
<name>A0A9Q0MZ91_9DIPT</name>
<evidence type="ECO:0000313" key="4">
    <source>
        <dbReference type="EMBL" id="KAJ6640714.1"/>
    </source>
</evidence>
<feature type="region of interest" description="Disordered" evidence="1">
    <location>
        <begin position="1"/>
        <end position="76"/>
    </location>
</feature>
<dbReference type="EMBL" id="WJQU01000002">
    <property type="protein sequence ID" value="KAJ6640714.1"/>
    <property type="molecule type" value="Genomic_DNA"/>
</dbReference>
<evidence type="ECO:0000313" key="5">
    <source>
        <dbReference type="Proteomes" id="UP001151699"/>
    </source>
</evidence>
<dbReference type="SMART" id="SM01163">
    <property type="entry name" value="DUF1785"/>
    <property type="match status" value="1"/>
</dbReference>
<dbReference type="InterPro" id="IPR032472">
    <property type="entry name" value="ArgoL2"/>
</dbReference>
<feature type="compositionally biased region" description="Polar residues" evidence="1">
    <location>
        <begin position="13"/>
        <end position="23"/>
    </location>
</feature>
<evidence type="ECO:0000256" key="1">
    <source>
        <dbReference type="SAM" id="MobiDB-lite"/>
    </source>
</evidence>
<dbReference type="InterPro" id="IPR014811">
    <property type="entry name" value="ArgoL1"/>
</dbReference>
<dbReference type="InterPro" id="IPR012337">
    <property type="entry name" value="RNaseH-like_sf"/>
</dbReference>
<dbReference type="OrthoDB" id="10252740at2759"/>
<dbReference type="Pfam" id="PF08699">
    <property type="entry name" value="ArgoL1"/>
    <property type="match status" value="1"/>
</dbReference>
<dbReference type="InterPro" id="IPR036397">
    <property type="entry name" value="RNaseH_sf"/>
</dbReference>
<feature type="domain" description="PAZ" evidence="2">
    <location>
        <begin position="291"/>
        <end position="400"/>
    </location>
</feature>
<dbReference type="GO" id="GO:0005737">
    <property type="term" value="C:cytoplasm"/>
    <property type="evidence" value="ECO:0007669"/>
    <property type="project" value="UniProtKB-ARBA"/>
</dbReference>
<sequence>MGKKKVKSEKLCTDSQNVCGSNQKSKKLKKETHEPKPPKQPQKNGSHHSEGTTEVTDDFDKMSISSGSVASSSTPTKTIPTLALIPVTQNIGNGTKGRSVMVDVNLVALSIENLLPTVYQYDVTIEPALPKRWLPKIFEVYRQKNFKNTFVAFDGKKIAVSPKILPVNDKIEKETKFTDENGRERVCMVSMKEARDSRIDFQSLRNYASSRKYDAPLRAMQMLEIVLKAPFLDKDGVQAGRSFFLRPGANERYNLGDNYELWTGLYQATVLGSRPYLNVDIAHKAFPSERRVCDILIGVDLKRQLDPKNASSLQSHLNGLMIKYSLPGNNASCRSFKFMRLAADSKTEKFINDADKKEYTIESYFKSRGVTIQYPLLPTLKLGSSIKNITVPLEFCVVGGNQAVNKKCTEMQTRNMIRVAATSTDIRRQKIMDMLGRISHNRSETLRQFGVGVGNEFANVPARILDAPTLQYNNMTVRPNRGKWNVGSKGFYRAARLTKYAVLVLDNNVIESNVREFCTCINRLGASNGIQIDPDYLSYWLDQQSRNIRNDILRDMPKMIERNVELLFVVIPDRGDFYAKVKQCAELECGILTQCVKANTIRNKRNDQSTVTNILLKVNAKLNGTNHKFFDVPPLMKRPFMIIGADVTHPSPGQEDIPSVVGVVASHDLNGFLYNKSWRLQDPKQEIISGFDHIIIEHLQFFEKKNKCLPEVILYFRDGVSEGQFQQVLTAELNAIYWGCQQFSQDYKPKVTFIVVQKRHHTRFFPPTNSGIGRDDHKNNNVPPGTIVDSQITHPNETQFYLVSHQSLQGVARPTKYCLLRDDSNFSMDTLEELTYNLCHFFARCTRTVSYPAPTYYAHLAAARGRVYIERRNINMSKLDKEFNDHTVKQHIIQNHPMHFI</sequence>
<dbReference type="PANTHER" id="PTHR22891">
    <property type="entry name" value="EUKARYOTIC TRANSLATION INITIATION FACTOR 2C"/>
    <property type="match status" value="1"/>
</dbReference>
<reference evidence="4" key="1">
    <citation type="submission" date="2022-07" db="EMBL/GenBank/DDBJ databases">
        <authorList>
            <person name="Trinca V."/>
            <person name="Uliana J.V.C."/>
            <person name="Torres T.T."/>
            <person name="Ward R.J."/>
            <person name="Monesi N."/>
        </authorList>
    </citation>
    <scope>NUCLEOTIDE SEQUENCE</scope>
    <source>
        <strain evidence="4">HSMRA1968</strain>
        <tissue evidence="4">Whole embryos</tissue>
    </source>
</reference>
<dbReference type="GO" id="GO:0004521">
    <property type="term" value="F:RNA endonuclease activity"/>
    <property type="evidence" value="ECO:0007669"/>
    <property type="project" value="UniProtKB-ARBA"/>
</dbReference>
<dbReference type="SMART" id="SM00950">
    <property type="entry name" value="Piwi"/>
    <property type="match status" value="1"/>
</dbReference>
<dbReference type="Proteomes" id="UP001151699">
    <property type="component" value="Chromosome B"/>
</dbReference>
<dbReference type="PROSITE" id="PS50822">
    <property type="entry name" value="PIWI"/>
    <property type="match status" value="1"/>
</dbReference>
<proteinExistence type="predicted"/>
<dbReference type="CDD" id="cd02846">
    <property type="entry name" value="PAZ_argonaute_like"/>
    <property type="match status" value="1"/>
</dbReference>
<protein>
    <submittedName>
        <fullName evidence="4">Protein argonaute-2</fullName>
    </submittedName>
</protein>
<dbReference type="Gene3D" id="2.170.260.10">
    <property type="entry name" value="paz domain"/>
    <property type="match status" value="1"/>
</dbReference>
<dbReference type="Pfam" id="PF02170">
    <property type="entry name" value="PAZ"/>
    <property type="match status" value="1"/>
</dbReference>
<feature type="domain" description="Piwi" evidence="3">
    <location>
        <begin position="566"/>
        <end position="870"/>
    </location>
</feature>
<dbReference type="InterPro" id="IPR032474">
    <property type="entry name" value="Argonaute_N"/>
</dbReference>
<dbReference type="PROSITE" id="PS50821">
    <property type="entry name" value="PAZ"/>
    <property type="match status" value="1"/>
</dbReference>
<dbReference type="GO" id="GO:0035194">
    <property type="term" value="P:regulatory ncRNA-mediated post-transcriptional gene silencing"/>
    <property type="evidence" value="ECO:0007669"/>
    <property type="project" value="UniProtKB-ARBA"/>
</dbReference>
<evidence type="ECO:0000259" key="2">
    <source>
        <dbReference type="PROSITE" id="PS50821"/>
    </source>
</evidence>